<organism evidence="1 2">
    <name type="scientific">Glomus cerebriforme</name>
    <dbReference type="NCBI Taxonomy" id="658196"/>
    <lineage>
        <taxon>Eukaryota</taxon>
        <taxon>Fungi</taxon>
        <taxon>Fungi incertae sedis</taxon>
        <taxon>Mucoromycota</taxon>
        <taxon>Glomeromycotina</taxon>
        <taxon>Glomeromycetes</taxon>
        <taxon>Glomerales</taxon>
        <taxon>Glomeraceae</taxon>
        <taxon>Glomus</taxon>
    </lineage>
</organism>
<evidence type="ECO:0000313" key="1">
    <source>
        <dbReference type="EMBL" id="RIA89777.1"/>
    </source>
</evidence>
<protein>
    <submittedName>
        <fullName evidence="1">Uncharacterized protein</fullName>
    </submittedName>
</protein>
<dbReference type="EMBL" id="QKYT01000205">
    <property type="protein sequence ID" value="RIA89777.1"/>
    <property type="molecule type" value="Genomic_DNA"/>
</dbReference>
<gene>
    <name evidence="1" type="ORF">C1645_824290</name>
</gene>
<proteinExistence type="predicted"/>
<reference evidence="1 2" key="1">
    <citation type="submission" date="2018-06" db="EMBL/GenBank/DDBJ databases">
        <title>Comparative genomics reveals the genomic features of Rhizophagus irregularis, R. cerebriforme, R. diaphanum and Gigaspora rosea, and their symbiotic lifestyle signature.</title>
        <authorList>
            <person name="Morin E."/>
            <person name="San Clemente H."/>
            <person name="Chen E.C.H."/>
            <person name="De La Providencia I."/>
            <person name="Hainaut M."/>
            <person name="Kuo A."/>
            <person name="Kohler A."/>
            <person name="Murat C."/>
            <person name="Tang N."/>
            <person name="Roy S."/>
            <person name="Loubradou J."/>
            <person name="Henrissat B."/>
            <person name="Grigoriev I.V."/>
            <person name="Corradi N."/>
            <person name="Roux C."/>
            <person name="Martin F.M."/>
        </authorList>
    </citation>
    <scope>NUCLEOTIDE SEQUENCE [LARGE SCALE GENOMIC DNA]</scope>
    <source>
        <strain evidence="1 2">DAOM 227022</strain>
    </source>
</reference>
<name>A0A397T135_9GLOM</name>
<dbReference type="Proteomes" id="UP000265703">
    <property type="component" value="Unassembled WGS sequence"/>
</dbReference>
<accession>A0A397T135</accession>
<comment type="caution">
    <text evidence="1">The sequence shown here is derived from an EMBL/GenBank/DDBJ whole genome shotgun (WGS) entry which is preliminary data.</text>
</comment>
<sequence length="91" mass="10348">MNIINYSRNNLTNNVYESNFTGFNNFDNLLQAITVGPSIDDNIMNDMHSDNVNNVPVNHYQTSNPYLVMLHTITLPSPKMIPVPFLSCFLI</sequence>
<dbReference type="AlphaFoldDB" id="A0A397T135"/>
<evidence type="ECO:0000313" key="2">
    <source>
        <dbReference type="Proteomes" id="UP000265703"/>
    </source>
</evidence>
<keyword evidence="2" id="KW-1185">Reference proteome</keyword>